<dbReference type="InterPro" id="IPR000719">
    <property type="entry name" value="Prot_kinase_dom"/>
</dbReference>
<keyword evidence="4 5" id="KW-0067">ATP-binding</keyword>
<keyword evidence="6" id="KW-0472">Membrane</keyword>
<dbReference type="PANTHER" id="PTHR43289:SF34">
    <property type="entry name" value="SERINE_THREONINE-PROTEIN KINASE YBDM-RELATED"/>
    <property type="match status" value="1"/>
</dbReference>
<evidence type="ECO:0000256" key="1">
    <source>
        <dbReference type="ARBA" id="ARBA00022679"/>
    </source>
</evidence>
<comment type="caution">
    <text evidence="8">The sequence shown here is derived from an EMBL/GenBank/DDBJ whole genome shotgun (WGS) entry which is preliminary data.</text>
</comment>
<gene>
    <name evidence="8" type="ORF">ACFFTO_17840</name>
</gene>
<dbReference type="RefSeq" id="WP_378194635.1">
    <property type="nucleotide sequence ID" value="NZ_JBHMBK010000012.1"/>
</dbReference>
<evidence type="ECO:0000256" key="2">
    <source>
        <dbReference type="ARBA" id="ARBA00022741"/>
    </source>
</evidence>
<feature type="transmembrane region" description="Helical" evidence="6">
    <location>
        <begin position="306"/>
        <end position="326"/>
    </location>
</feature>
<keyword evidence="3 8" id="KW-0418">Kinase</keyword>
<keyword evidence="2 5" id="KW-0547">Nucleotide-binding</keyword>
<dbReference type="Proteomes" id="UP001589535">
    <property type="component" value="Unassembled WGS sequence"/>
</dbReference>
<dbReference type="Gene3D" id="2.30.30.40">
    <property type="entry name" value="SH3 Domains"/>
    <property type="match status" value="1"/>
</dbReference>
<dbReference type="InterPro" id="IPR017441">
    <property type="entry name" value="Protein_kinase_ATP_BS"/>
</dbReference>
<keyword evidence="6" id="KW-1133">Transmembrane helix</keyword>
<dbReference type="PROSITE" id="PS50011">
    <property type="entry name" value="PROTEIN_KINASE_DOM"/>
    <property type="match status" value="1"/>
</dbReference>
<dbReference type="Pfam" id="PF00069">
    <property type="entry name" value="Pkinase"/>
    <property type="match status" value="1"/>
</dbReference>
<accession>A0ABV5U3U7</accession>
<evidence type="ECO:0000256" key="4">
    <source>
        <dbReference type="ARBA" id="ARBA00022840"/>
    </source>
</evidence>
<evidence type="ECO:0000259" key="7">
    <source>
        <dbReference type="PROSITE" id="PS50011"/>
    </source>
</evidence>
<dbReference type="InterPro" id="IPR011009">
    <property type="entry name" value="Kinase-like_dom_sf"/>
</dbReference>
<evidence type="ECO:0000256" key="5">
    <source>
        <dbReference type="PROSITE-ProRule" id="PRU10141"/>
    </source>
</evidence>
<dbReference type="Gene3D" id="1.10.510.10">
    <property type="entry name" value="Transferase(Phosphotransferase) domain 1"/>
    <property type="match status" value="1"/>
</dbReference>
<reference evidence="8 9" key="1">
    <citation type="submission" date="2024-09" db="EMBL/GenBank/DDBJ databases">
        <authorList>
            <person name="Sun Q."/>
            <person name="Mori K."/>
        </authorList>
    </citation>
    <scope>NUCLEOTIDE SEQUENCE [LARGE SCALE GENOMIC DNA]</scope>
    <source>
        <strain evidence="8 9">JCM 13852</strain>
    </source>
</reference>
<dbReference type="InterPro" id="IPR008271">
    <property type="entry name" value="Ser/Thr_kinase_AS"/>
</dbReference>
<dbReference type="SUPFAM" id="SSF56112">
    <property type="entry name" value="Protein kinase-like (PK-like)"/>
    <property type="match status" value="1"/>
</dbReference>
<evidence type="ECO:0000313" key="9">
    <source>
        <dbReference type="Proteomes" id="UP001589535"/>
    </source>
</evidence>
<dbReference type="GO" id="GO:0016301">
    <property type="term" value="F:kinase activity"/>
    <property type="evidence" value="ECO:0007669"/>
    <property type="project" value="UniProtKB-KW"/>
</dbReference>
<evidence type="ECO:0000313" key="8">
    <source>
        <dbReference type="EMBL" id="MFB9686061.1"/>
    </source>
</evidence>
<proteinExistence type="predicted"/>
<dbReference type="PANTHER" id="PTHR43289">
    <property type="entry name" value="MITOGEN-ACTIVATED PROTEIN KINASE KINASE KINASE 20-RELATED"/>
    <property type="match status" value="1"/>
</dbReference>
<organism evidence="8 9">
    <name type="scientific">Amycolatopsis plumensis</name>
    <dbReference type="NCBI Taxonomy" id="236508"/>
    <lineage>
        <taxon>Bacteria</taxon>
        <taxon>Bacillati</taxon>
        <taxon>Actinomycetota</taxon>
        <taxon>Actinomycetes</taxon>
        <taxon>Pseudonocardiales</taxon>
        <taxon>Pseudonocardiaceae</taxon>
        <taxon>Amycolatopsis</taxon>
    </lineage>
</organism>
<evidence type="ECO:0000256" key="3">
    <source>
        <dbReference type="ARBA" id="ARBA00022777"/>
    </source>
</evidence>
<evidence type="ECO:0000256" key="6">
    <source>
        <dbReference type="SAM" id="Phobius"/>
    </source>
</evidence>
<keyword evidence="1" id="KW-0808">Transferase</keyword>
<sequence length="400" mass="42392">MSASPHPVIAGYRLGPELGRGGTGVVYAATRLADGHDVALKVLRPELTTQPGHGTRLREEADRARAINHPGMVRILDVDPETGAWLAMERIDGPDLQRTLDDGPLDPAAAVAVVRQVADAVAALHTAGIVHCDLKPANVLLTGPPDGLRARLTDFGLAADVSTVDVTLGTGSMARDDWLRSLDPTADEPAEMAGTVTYMAPEQWRGERATPRSDIYALGGLLYATLTGRRPYPQRSLTELALAVATHQPPVPSRSGAPAAFDAVVQRAMAKDPAQRYADVPAFIAALTDAAEGRRVARAGTSRRRWIMVGIGLLVVLAAAGGYALLRPTPDSSASVTRSECAESATLRDQPGGHGRTIGQLRRGDVVTLDHHQDSGSWSYVHTTDGKAGWALNEYLRAAC</sequence>
<keyword evidence="6" id="KW-0812">Transmembrane</keyword>
<protein>
    <submittedName>
        <fullName evidence="8">Protein kinase</fullName>
    </submittedName>
</protein>
<dbReference type="Gene3D" id="3.30.200.20">
    <property type="entry name" value="Phosphorylase Kinase, domain 1"/>
    <property type="match status" value="1"/>
</dbReference>
<dbReference type="CDD" id="cd14014">
    <property type="entry name" value="STKc_PknB_like"/>
    <property type="match status" value="1"/>
</dbReference>
<name>A0ABV5U3U7_9PSEU</name>
<feature type="binding site" evidence="5">
    <location>
        <position position="41"/>
    </location>
    <ligand>
        <name>ATP</name>
        <dbReference type="ChEBI" id="CHEBI:30616"/>
    </ligand>
</feature>
<dbReference type="PROSITE" id="PS00108">
    <property type="entry name" value="PROTEIN_KINASE_ST"/>
    <property type="match status" value="1"/>
</dbReference>
<dbReference type="EMBL" id="JBHMBK010000012">
    <property type="protein sequence ID" value="MFB9686061.1"/>
    <property type="molecule type" value="Genomic_DNA"/>
</dbReference>
<keyword evidence="9" id="KW-1185">Reference proteome</keyword>
<dbReference type="SMART" id="SM00220">
    <property type="entry name" value="S_TKc"/>
    <property type="match status" value="1"/>
</dbReference>
<dbReference type="PROSITE" id="PS00107">
    <property type="entry name" value="PROTEIN_KINASE_ATP"/>
    <property type="match status" value="1"/>
</dbReference>
<feature type="domain" description="Protein kinase" evidence="7">
    <location>
        <begin position="12"/>
        <end position="288"/>
    </location>
</feature>